<dbReference type="AlphaFoldDB" id="A0A3A3G1S9"/>
<dbReference type="Gene3D" id="3.40.50.720">
    <property type="entry name" value="NAD(P)-binding Rossmann-like Domain"/>
    <property type="match status" value="1"/>
</dbReference>
<feature type="domain" description="3-hydroxyisobutyrate dehydrogenase-like NAD-binding" evidence="5">
    <location>
        <begin position="166"/>
        <end position="286"/>
    </location>
</feature>
<evidence type="ECO:0000256" key="1">
    <source>
        <dbReference type="ARBA" id="ARBA00023002"/>
    </source>
</evidence>
<dbReference type="GO" id="GO:0051287">
    <property type="term" value="F:NAD binding"/>
    <property type="evidence" value="ECO:0007669"/>
    <property type="project" value="InterPro"/>
</dbReference>
<dbReference type="PANTHER" id="PTHR22981">
    <property type="entry name" value="3-HYDROXYISOBUTYRATE DEHYDROGENASE-RELATED"/>
    <property type="match status" value="1"/>
</dbReference>
<keyword evidence="7" id="KW-1185">Reference proteome</keyword>
<dbReference type="RefSeq" id="WP_119785918.1">
    <property type="nucleotide sequence ID" value="NZ_QYUQ01000002.1"/>
</dbReference>
<dbReference type="InterPro" id="IPR008927">
    <property type="entry name" value="6-PGluconate_DH-like_C_sf"/>
</dbReference>
<dbReference type="Pfam" id="PF14833">
    <property type="entry name" value="NAD_binding_11"/>
    <property type="match status" value="1"/>
</dbReference>
<accession>A0A3A3G1S9</accession>
<dbReference type="EMBL" id="QYUQ01000002">
    <property type="protein sequence ID" value="RJG02417.1"/>
    <property type="molecule type" value="Genomic_DNA"/>
</dbReference>
<keyword evidence="1" id="KW-0560">Oxidoreductase</keyword>
<feature type="active site" evidence="3">
    <location>
        <position position="172"/>
    </location>
</feature>
<evidence type="ECO:0000256" key="3">
    <source>
        <dbReference type="PIRSR" id="PIRSR000103-1"/>
    </source>
</evidence>
<evidence type="ECO:0000313" key="7">
    <source>
        <dbReference type="Proteomes" id="UP000266327"/>
    </source>
</evidence>
<organism evidence="6 7">
    <name type="scientific">Noviherbaspirillum sedimenti</name>
    <dbReference type="NCBI Taxonomy" id="2320865"/>
    <lineage>
        <taxon>Bacteria</taxon>
        <taxon>Pseudomonadati</taxon>
        <taxon>Pseudomonadota</taxon>
        <taxon>Betaproteobacteria</taxon>
        <taxon>Burkholderiales</taxon>
        <taxon>Oxalobacteraceae</taxon>
        <taxon>Noviherbaspirillum</taxon>
    </lineage>
</organism>
<comment type="caution">
    <text evidence="6">The sequence shown here is derived from an EMBL/GenBank/DDBJ whole genome shotgun (WGS) entry which is preliminary data.</text>
</comment>
<dbReference type="OrthoDB" id="9777604at2"/>
<sequence>MSEVIGFIGLGAMGLPMASNLIRKGFSVIAYDIDQEKIKKLAALGAKPGGSIADTASAASIVVTILPATEHVEKAVLGQQGVLQNLKPGSLLLEMSTIDPHVTDNVQIACQEKGIGFVDAPVGRLASHAERGESLFMVGGSVEHVERVQPLLNAMGTTIHHCGPAGAGIRMKVVNNFMLLVTAQVTAEAILLGSKFGLSVETMKKVTADTTATNGQFQVAFATKCLKGDLNPGFTIDLAHKDISLAMEAARELRVGLPVGAAAREMMGIARGSEYARCDYSAMLDFICGAAGVEPPRLPG</sequence>
<name>A0A3A3G1S9_9BURK</name>
<dbReference type="InterPro" id="IPR006115">
    <property type="entry name" value="6PGDH_NADP-bd"/>
</dbReference>
<evidence type="ECO:0000256" key="2">
    <source>
        <dbReference type="ARBA" id="ARBA00023027"/>
    </source>
</evidence>
<proteinExistence type="predicted"/>
<feature type="domain" description="6-phosphogluconate dehydrogenase NADP-binding" evidence="4">
    <location>
        <begin position="5"/>
        <end position="163"/>
    </location>
</feature>
<dbReference type="InterPro" id="IPR002204">
    <property type="entry name" value="3-OH-isobutyrate_DH-rel_CS"/>
</dbReference>
<dbReference type="Gene3D" id="1.10.1040.10">
    <property type="entry name" value="N-(1-d-carboxylethyl)-l-norvaline Dehydrogenase, domain 2"/>
    <property type="match status" value="1"/>
</dbReference>
<dbReference type="SUPFAM" id="SSF51735">
    <property type="entry name" value="NAD(P)-binding Rossmann-fold domains"/>
    <property type="match status" value="1"/>
</dbReference>
<dbReference type="PANTHER" id="PTHR22981:SF7">
    <property type="entry name" value="3-HYDROXYISOBUTYRATE DEHYDROGENASE, MITOCHONDRIAL"/>
    <property type="match status" value="1"/>
</dbReference>
<dbReference type="GO" id="GO:0016616">
    <property type="term" value="F:oxidoreductase activity, acting on the CH-OH group of donors, NAD or NADP as acceptor"/>
    <property type="evidence" value="ECO:0007669"/>
    <property type="project" value="TreeGrafter"/>
</dbReference>
<evidence type="ECO:0000259" key="5">
    <source>
        <dbReference type="Pfam" id="PF14833"/>
    </source>
</evidence>
<evidence type="ECO:0000313" key="6">
    <source>
        <dbReference type="EMBL" id="RJG02417.1"/>
    </source>
</evidence>
<dbReference type="GO" id="GO:0050661">
    <property type="term" value="F:NADP binding"/>
    <property type="evidence" value="ECO:0007669"/>
    <property type="project" value="InterPro"/>
</dbReference>
<dbReference type="SUPFAM" id="SSF48179">
    <property type="entry name" value="6-phosphogluconate dehydrogenase C-terminal domain-like"/>
    <property type="match status" value="1"/>
</dbReference>
<evidence type="ECO:0000259" key="4">
    <source>
        <dbReference type="Pfam" id="PF03446"/>
    </source>
</evidence>
<dbReference type="PROSITE" id="PS00895">
    <property type="entry name" value="3_HYDROXYISOBUT_DH"/>
    <property type="match status" value="1"/>
</dbReference>
<reference evidence="7" key="1">
    <citation type="submission" date="2018-09" db="EMBL/GenBank/DDBJ databases">
        <authorList>
            <person name="Zhu H."/>
        </authorList>
    </citation>
    <scope>NUCLEOTIDE SEQUENCE [LARGE SCALE GENOMIC DNA]</scope>
    <source>
        <strain evidence="7">K1S02-23</strain>
    </source>
</reference>
<dbReference type="InterPro" id="IPR029154">
    <property type="entry name" value="HIBADH-like_NADP-bd"/>
</dbReference>
<dbReference type="PIRSF" id="PIRSF000103">
    <property type="entry name" value="HIBADH"/>
    <property type="match status" value="1"/>
</dbReference>
<dbReference type="InterPro" id="IPR036291">
    <property type="entry name" value="NAD(P)-bd_dom_sf"/>
</dbReference>
<dbReference type="Pfam" id="PF03446">
    <property type="entry name" value="NAD_binding_2"/>
    <property type="match status" value="1"/>
</dbReference>
<gene>
    <name evidence="6" type="ORF">D3878_13205</name>
</gene>
<dbReference type="Proteomes" id="UP000266327">
    <property type="component" value="Unassembled WGS sequence"/>
</dbReference>
<dbReference type="InterPro" id="IPR013328">
    <property type="entry name" value="6PGD_dom2"/>
</dbReference>
<dbReference type="InterPro" id="IPR015815">
    <property type="entry name" value="HIBADH-related"/>
</dbReference>
<protein>
    <submittedName>
        <fullName evidence="6">NAD(P)-dependent oxidoreductase</fullName>
    </submittedName>
</protein>
<keyword evidence="2" id="KW-0520">NAD</keyword>
<dbReference type="GO" id="GO:0016054">
    <property type="term" value="P:organic acid catabolic process"/>
    <property type="evidence" value="ECO:0007669"/>
    <property type="project" value="UniProtKB-ARBA"/>
</dbReference>